<gene>
    <name evidence="6" type="ORF">UC8_39460</name>
</gene>
<dbReference type="AlphaFoldDB" id="A0A5B9QS89"/>
<name>A0A5B9QS89_9BACT</name>
<feature type="active site" description="Proton acceptor" evidence="4">
    <location>
        <position position="211"/>
    </location>
</feature>
<evidence type="ECO:0000256" key="2">
    <source>
        <dbReference type="ARBA" id="ARBA00022963"/>
    </source>
</evidence>
<evidence type="ECO:0000313" key="6">
    <source>
        <dbReference type="EMBL" id="QEG41918.1"/>
    </source>
</evidence>
<dbReference type="PANTHER" id="PTHR14226">
    <property type="entry name" value="NEUROPATHY TARGET ESTERASE/SWISS CHEESE D.MELANOGASTER"/>
    <property type="match status" value="1"/>
</dbReference>
<keyword evidence="2 4" id="KW-0442">Lipid degradation</keyword>
<dbReference type="InterPro" id="IPR016035">
    <property type="entry name" value="Acyl_Trfase/lysoPLipase"/>
</dbReference>
<keyword evidence="3 4" id="KW-0443">Lipid metabolism</keyword>
<dbReference type="SUPFAM" id="SSF52151">
    <property type="entry name" value="FabD/lysophospholipase-like"/>
    <property type="match status" value="1"/>
</dbReference>
<reference evidence="6 7" key="1">
    <citation type="submission" date="2019-08" db="EMBL/GenBank/DDBJ databases">
        <title>Deep-cultivation of Planctomycetes and their phenomic and genomic characterization uncovers novel biology.</title>
        <authorList>
            <person name="Wiegand S."/>
            <person name="Jogler M."/>
            <person name="Boedeker C."/>
            <person name="Pinto D."/>
            <person name="Vollmers J."/>
            <person name="Rivas-Marin E."/>
            <person name="Kohn T."/>
            <person name="Peeters S.H."/>
            <person name="Heuer A."/>
            <person name="Rast P."/>
            <person name="Oberbeckmann S."/>
            <person name="Bunk B."/>
            <person name="Jeske O."/>
            <person name="Meyerdierks A."/>
            <person name="Storesund J.E."/>
            <person name="Kallscheuer N."/>
            <person name="Luecker S."/>
            <person name="Lage O.M."/>
            <person name="Pohl T."/>
            <person name="Merkel B.J."/>
            <person name="Hornburger P."/>
            <person name="Mueller R.-W."/>
            <person name="Bruemmer F."/>
            <person name="Labrenz M."/>
            <person name="Spormann A.M."/>
            <person name="Op den Camp H."/>
            <person name="Overmann J."/>
            <person name="Amann R."/>
            <person name="Jetten M.S.M."/>
            <person name="Mascher T."/>
            <person name="Medema M.H."/>
            <person name="Devos D.P."/>
            <person name="Kaster A.-K."/>
            <person name="Ovreas L."/>
            <person name="Rohde M."/>
            <person name="Galperin M.Y."/>
            <person name="Jogler C."/>
        </authorList>
    </citation>
    <scope>NUCLEOTIDE SEQUENCE [LARGE SCALE GENOMIC DNA]</scope>
    <source>
        <strain evidence="6 7">UC8</strain>
    </source>
</reference>
<dbReference type="InterPro" id="IPR002641">
    <property type="entry name" value="PNPLA_dom"/>
</dbReference>
<sequence length="313" mass="34116">MLRRPDRYRAANRLLNHPPMEHPSRSPVLALGGGGARGIAHLGVLQHLAAAGWTASRMVGVSIGSLVAAMCATDTLHNALTVSKDYLASDAFRQRGHLLPATAPSEAPEEWSFLTIFHRMKRMIHDGRRMSRLLNHPSLLPAGILIEAIEAMVPDIDIDETNIPIKIIAADLISGHPVVLRAGSLRTAVQASASIPGIFPPVEFEDKLLCDIGGIDSLPSQAARERVDDFIIAVDVGPNTVREQDYSRAIDVLMRMEEIAETASRHQAYELADMVIRPQVGDCAWYDFDRFDELVAAGQVAAKRALRAFAARG</sequence>
<feature type="domain" description="PNPLA" evidence="5">
    <location>
        <begin position="29"/>
        <end position="224"/>
    </location>
</feature>
<evidence type="ECO:0000313" key="7">
    <source>
        <dbReference type="Proteomes" id="UP000325286"/>
    </source>
</evidence>
<evidence type="ECO:0000256" key="1">
    <source>
        <dbReference type="ARBA" id="ARBA00022801"/>
    </source>
</evidence>
<dbReference type="Pfam" id="PF01734">
    <property type="entry name" value="Patatin"/>
    <property type="match status" value="1"/>
</dbReference>
<keyword evidence="1 4" id="KW-0378">Hydrolase</keyword>
<dbReference type="Gene3D" id="3.40.1090.10">
    <property type="entry name" value="Cytosolic phospholipase A2 catalytic domain"/>
    <property type="match status" value="2"/>
</dbReference>
<dbReference type="KEGG" id="rul:UC8_39460"/>
<dbReference type="EMBL" id="CP042914">
    <property type="protein sequence ID" value="QEG41918.1"/>
    <property type="molecule type" value="Genomic_DNA"/>
</dbReference>
<dbReference type="GO" id="GO:0016042">
    <property type="term" value="P:lipid catabolic process"/>
    <property type="evidence" value="ECO:0007669"/>
    <property type="project" value="UniProtKB-UniRule"/>
</dbReference>
<dbReference type="PANTHER" id="PTHR14226:SF29">
    <property type="entry name" value="NEUROPATHY TARGET ESTERASE SWS"/>
    <property type="match status" value="1"/>
</dbReference>
<dbReference type="Proteomes" id="UP000325286">
    <property type="component" value="Chromosome"/>
</dbReference>
<evidence type="ECO:0000256" key="3">
    <source>
        <dbReference type="ARBA" id="ARBA00023098"/>
    </source>
</evidence>
<comment type="caution">
    <text evidence="4">Lacks conserved residue(s) required for the propagation of feature annotation.</text>
</comment>
<dbReference type="GO" id="GO:0016787">
    <property type="term" value="F:hydrolase activity"/>
    <property type="evidence" value="ECO:0007669"/>
    <property type="project" value="UniProtKB-UniRule"/>
</dbReference>
<feature type="short sequence motif" description="GXSXG" evidence="4">
    <location>
        <begin position="60"/>
        <end position="64"/>
    </location>
</feature>
<feature type="active site" description="Nucleophile" evidence="4">
    <location>
        <position position="62"/>
    </location>
</feature>
<dbReference type="InterPro" id="IPR050301">
    <property type="entry name" value="NTE"/>
</dbReference>
<proteinExistence type="predicted"/>
<accession>A0A5B9QS89</accession>
<evidence type="ECO:0000259" key="5">
    <source>
        <dbReference type="PROSITE" id="PS51635"/>
    </source>
</evidence>
<evidence type="ECO:0000256" key="4">
    <source>
        <dbReference type="PROSITE-ProRule" id="PRU01161"/>
    </source>
</evidence>
<feature type="short sequence motif" description="GXGXXG" evidence="4">
    <location>
        <begin position="33"/>
        <end position="38"/>
    </location>
</feature>
<organism evidence="6 7">
    <name type="scientific">Roseimaritima ulvae</name>
    <dbReference type="NCBI Taxonomy" id="980254"/>
    <lineage>
        <taxon>Bacteria</taxon>
        <taxon>Pseudomonadati</taxon>
        <taxon>Planctomycetota</taxon>
        <taxon>Planctomycetia</taxon>
        <taxon>Pirellulales</taxon>
        <taxon>Pirellulaceae</taxon>
        <taxon>Roseimaritima</taxon>
    </lineage>
</organism>
<dbReference type="RefSeq" id="WP_068142498.1">
    <property type="nucleotide sequence ID" value="NZ_CP042914.1"/>
</dbReference>
<protein>
    <recommendedName>
        <fullName evidence="5">PNPLA domain-containing protein</fullName>
    </recommendedName>
</protein>
<dbReference type="PROSITE" id="PS51635">
    <property type="entry name" value="PNPLA"/>
    <property type="match status" value="1"/>
</dbReference>
<keyword evidence="7" id="KW-1185">Reference proteome</keyword>